<dbReference type="SUPFAM" id="SSF46689">
    <property type="entry name" value="Homeodomain-like"/>
    <property type="match status" value="2"/>
</dbReference>
<evidence type="ECO:0000259" key="4">
    <source>
        <dbReference type="PROSITE" id="PS01124"/>
    </source>
</evidence>
<dbReference type="PANTHER" id="PTHR43280">
    <property type="entry name" value="ARAC-FAMILY TRANSCRIPTIONAL REGULATOR"/>
    <property type="match status" value="1"/>
</dbReference>
<dbReference type="SUPFAM" id="SSF51215">
    <property type="entry name" value="Regulatory protein AraC"/>
    <property type="match status" value="1"/>
</dbReference>
<evidence type="ECO:0000313" key="6">
    <source>
        <dbReference type="Proteomes" id="UP001589818"/>
    </source>
</evidence>
<gene>
    <name evidence="5" type="ORF">ACFFJ8_01005</name>
</gene>
<protein>
    <submittedName>
        <fullName evidence="5">Helix-turn-helix domain-containing protein</fullName>
    </submittedName>
</protein>
<dbReference type="Pfam" id="PF02311">
    <property type="entry name" value="AraC_binding"/>
    <property type="match status" value="1"/>
</dbReference>
<evidence type="ECO:0000256" key="3">
    <source>
        <dbReference type="ARBA" id="ARBA00023163"/>
    </source>
</evidence>
<evidence type="ECO:0000256" key="1">
    <source>
        <dbReference type="ARBA" id="ARBA00023015"/>
    </source>
</evidence>
<keyword evidence="2" id="KW-0238">DNA-binding</keyword>
<dbReference type="InterPro" id="IPR018062">
    <property type="entry name" value="HTH_AraC-typ_CS"/>
</dbReference>
<name>A0ABV6J246_9BACL</name>
<evidence type="ECO:0000256" key="2">
    <source>
        <dbReference type="ARBA" id="ARBA00023125"/>
    </source>
</evidence>
<dbReference type="SMART" id="SM00342">
    <property type="entry name" value="HTH_ARAC"/>
    <property type="match status" value="1"/>
</dbReference>
<dbReference type="PANTHER" id="PTHR43280:SF2">
    <property type="entry name" value="HTH-TYPE TRANSCRIPTIONAL REGULATOR EXSA"/>
    <property type="match status" value="1"/>
</dbReference>
<dbReference type="PROSITE" id="PS01124">
    <property type="entry name" value="HTH_ARAC_FAMILY_2"/>
    <property type="match status" value="1"/>
</dbReference>
<organism evidence="5 6">
    <name type="scientific">Paenibacillus mendelii</name>
    <dbReference type="NCBI Taxonomy" id="206163"/>
    <lineage>
        <taxon>Bacteria</taxon>
        <taxon>Bacillati</taxon>
        <taxon>Bacillota</taxon>
        <taxon>Bacilli</taxon>
        <taxon>Bacillales</taxon>
        <taxon>Paenibacillaceae</taxon>
        <taxon>Paenibacillus</taxon>
    </lineage>
</organism>
<keyword evidence="3" id="KW-0804">Transcription</keyword>
<dbReference type="RefSeq" id="WP_204821910.1">
    <property type="nucleotide sequence ID" value="NZ_JANHOF010000015.1"/>
</dbReference>
<comment type="caution">
    <text evidence="5">The sequence shown here is derived from an EMBL/GenBank/DDBJ whole genome shotgun (WGS) entry which is preliminary data.</text>
</comment>
<keyword evidence="1" id="KW-0805">Transcription regulation</keyword>
<dbReference type="PROSITE" id="PS00041">
    <property type="entry name" value="HTH_ARAC_FAMILY_1"/>
    <property type="match status" value="1"/>
</dbReference>
<reference evidence="5 6" key="1">
    <citation type="submission" date="2024-09" db="EMBL/GenBank/DDBJ databases">
        <authorList>
            <person name="Sun Q."/>
            <person name="Mori K."/>
        </authorList>
    </citation>
    <scope>NUCLEOTIDE SEQUENCE [LARGE SCALE GENOMIC DNA]</scope>
    <source>
        <strain evidence="5 6">CCM 4839</strain>
    </source>
</reference>
<proteinExistence type="predicted"/>
<dbReference type="Gene3D" id="2.60.120.10">
    <property type="entry name" value="Jelly Rolls"/>
    <property type="match status" value="1"/>
</dbReference>
<dbReference type="InterPro" id="IPR014710">
    <property type="entry name" value="RmlC-like_jellyroll"/>
</dbReference>
<dbReference type="Proteomes" id="UP001589818">
    <property type="component" value="Unassembled WGS sequence"/>
</dbReference>
<evidence type="ECO:0000313" key="5">
    <source>
        <dbReference type="EMBL" id="MFC0389945.1"/>
    </source>
</evidence>
<accession>A0ABV6J246</accession>
<dbReference type="InterPro" id="IPR009057">
    <property type="entry name" value="Homeodomain-like_sf"/>
</dbReference>
<sequence>MKLTFQSNMYLKDPKALPVYVERKVHREEDLPPIHEHEFYELVLILHGQVFHYFENGSYRLHGGDMILIRPGQFHRYVLDDGDSFELINCLFLPELFEPDWLTAIDPDGKIESFLLYPFSNRKDEFHPRISLALAESRQVERLLEEMLVEQTQGRAFSGTVIRLKLFELFHLILRYQNEAIHREKHTGSRRTDPKVIMIQRVHQYLAENPELKLDIEQMANTFGVSSRHLNRLFKQQTGKTVMEMLHFIRIERAKLLLMHTNDRVVDIAARVGYDDTSFFTKLFIRKVKCSPGKYREEMQFSKVH</sequence>
<dbReference type="InterPro" id="IPR037923">
    <property type="entry name" value="HTH-like"/>
</dbReference>
<dbReference type="Pfam" id="PF12833">
    <property type="entry name" value="HTH_18"/>
    <property type="match status" value="1"/>
</dbReference>
<dbReference type="Gene3D" id="1.10.10.60">
    <property type="entry name" value="Homeodomain-like"/>
    <property type="match status" value="2"/>
</dbReference>
<feature type="domain" description="HTH araC/xylS-type" evidence="4">
    <location>
        <begin position="200"/>
        <end position="298"/>
    </location>
</feature>
<keyword evidence="6" id="KW-1185">Reference proteome</keyword>
<dbReference type="InterPro" id="IPR003313">
    <property type="entry name" value="AraC-bd"/>
</dbReference>
<dbReference type="InterPro" id="IPR018060">
    <property type="entry name" value="HTH_AraC"/>
</dbReference>
<dbReference type="EMBL" id="JBHLVF010000003">
    <property type="protein sequence ID" value="MFC0389945.1"/>
    <property type="molecule type" value="Genomic_DNA"/>
</dbReference>